<evidence type="ECO:0000313" key="2">
    <source>
        <dbReference type="EMBL" id="MFC5462077.1"/>
    </source>
</evidence>
<dbReference type="SMART" id="SM00331">
    <property type="entry name" value="PP2C_SIG"/>
    <property type="match status" value="1"/>
</dbReference>
<gene>
    <name evidence="2" type="ORF">ACFPN5_19875</name>
</gene>
<feature type="domain" description="PPM-type phosphatase" evidence="1">
    <location>
        <begin position="149"/>
        <end position="338"/>
    </location>
</feature>
<dbReference type="EMBL" id="JBHSMU010000015">
    <property type="protein sequence ID" value="MFC5462077.1"/>
    <property type="molecule type" value="Genomic_DNA"/>
</dbReference>
<dbReference type="InterPro" id="IPR003594">
    <property type="entry name" value="HATPase_dom"/>
</dbReference>
<accession>A0ABW0LAY7</accession>
<name>A0ABW0LAY7_9BURK</name>
<evidence type="ECO:0000313" key="3">
    <source>
        <dbReference type="Proteomes" id="UP001596050"/>
    </source>
</evidence>
<protein>
    <submittedName>
        <fullName evidence="2">SpoIIE family protein phosphatase</fullName>
    </submittedName>
</protein>
<organism evidence="2 3">
    <name type="scientific">Massilia niabensis</name>
    <dbReference type="NCBI Taxonomy" id="544910"/>
    <lineage>
        <taxon>Bacteria</taxon>
        <taxon>Pseudomonadati</taxon>
        <taxon>Pseudomonadota</taxon>
        <taxon>Betaproteobacteria</taxon>
        <taxon>Burkholderiales</taxon>
        <taxon>Oxalobacteraceae</taxon>
        <taxon>Telluria group</taxon>
        <taxon>Massilia</taxon>
    </lineage>
</organism>
<dbReference type="PANTHER" id="PTHR35801:SF1">
    <property type="entry name" value="PHOSPHOSERINE PHOSPHATASE RSBX"/>
    <property type="match status" value="1"/>
</dbReference>
<dbReference type="InterPro" id="IPR039248">
    <property type="entry name" value="Ptase_RsbX"/>
</dbReference>
<evidence type="ECO:0000259" key="1">
    <source>
        <dbReference type="SMART" id="SM00331"/>
    </source>
</evidence>
<dbReference type="InterPro" id="IPR001932">
    <property type="entry name" value="PPM-type_phosphatase-like_dom"/>
</dbReference>
<comment type="caution">
    <text evidence="2">The sequence shown here is derived from an EMBL/GenBank/DDBJ whole genome shotgun (WGS) entry which is preliminary data.</text>
</comment>
<dbReference type="SUPFAM" id="SSF55874">
    <property type="entry name" value="ATPase domain of HSP90 chaperone/DNA topoisomerase II/histidine kinase"/>
    <property type="match status" value="1"/>
</dbReference>
<dbReference type="Proteomes" id="UP001596050">
    <property type="component" value="Unassembled WGS sequence"/>
</dbReference>
<dbReference type="InterPro" id="IPR036890">
    <property type="entry name" value="HATPase_C_sf"/>
</dbReference>
<dbReference type="RefSeq" id="WP_379785527.1">
    <property type="nucleotide sequence ID" value="NZ_JBHSMU010000015.1"/>
</dbReference>
<dbReference type="Pfam" id="PF07228">
    <property type="entry name" value="SpoIIE"/>
    <property type="match status" value="1"/>
</dbReference>
<proteinExistence type="predicted"/>
<dbReference type="Pfam" id="PF13581">
    <property type="entry name" value="HATPase_c_2"/>
    <property type="match status" value="1"/>
</dbReference>
<dbReference type="Gene3D" id="3.30.565.10">
    <property type="entry name" value="Histidine kinase-like ATPase, C-terminal domain"/>
    <property type="match status" value="1"/>
</dbReference>
<dbReference type="Gene3D" id="3.60.40.10">
    <property type="entry name" value="PPM-type phosphatase domain"/>
    <property type="match status" value="1"/>
</dbReference>
<dbReference type="InterPro" id="IPR036457">
    <property type="entry name" value="PPM-type-like_dom_sf"/>
</dbReference>
<sequence>METLISSLSTQHAYPIVHASDISAARRAGQRLALELGFNETRAGSLALIVTEAGTNLLKHAGEGMLYLNVAQSEGVPGVEVLAVDSGPGIADVDACLRDGMSTTGTAGTGLGALRRLSDEFDVWSMPDNGAVFFMRLWRDEAGPGLCRVDIGALTVPLAGEDECGDGWGVACGPRGATLLAVDGLGHGPAAAAAAQAALGQLQRLPASEAAPLVDAAHAALRTTRGAALAAARIDFDADEVRFAGVGNIGAYVIDGSSRRALVSHNGIVGHNMRKVQEFTVPCPPGAMVILHSDGIQTQWDLDKYPGLLARSPALIAAMMMRDYIRRRDDAMVLVVRRRHGGGNGGKQ</sequence>
<dbReference type="PANTHER" id="PTHR35801">
    <property type="entry name" value="PHOSPHOSERINE PHOSPHATASE RSBX"/>
    <property type="match status" value="1"/>
</dbReference>
<dbReference type="SUPFAM" id="SSF81606">
    <property type="entry name" value="PP2C-like"/>
    <property type="match status" value="1"/>
</dbReference>
<keyword evidence="3" id="KW-1185">Reference proteome</keyword>
<reference evidence="3" key="1">
    <citation type="journal article" date="2019" name="Int. J. Syst. Evol. Microbiol.">
        <title>The Global Catalogue of Microorganisms (GCM) 10K type strain sequencing project: providing services to taxonomists for standard genome sequencing and annotation.</title>
        <authorList>
            <consortium name="The Broad Institute Genomics Platform"/>
            <consortium name="The Broad Institute Genome Sequencing Center for Infectious Disease"/>
            <person name="Wu L."/>
            <person name="Ma J."/>
        </authorList>
    </citation>
    <scope>NUCLEOTIDE SEQUENCE [LARGE SCALE GENOMIC DNA]</scope>
    <source>
        <strain evidence="3">KACC 12649</strain>
    </source>
</reference>